<dbReference type="InterPro" id="IPR055178">
    <property type="entry name" value="RsdA/BaiN/AoA(So)-like_dom"/>
</dbReference>
<evidence type="ECO:0000313" key="7">
    <source>
        <dbReference type="Proteomes" id="UP000652681"/>
    </source>
</evidence>
<dbReference type="PANTHER" id="PTHR42887">
    <property type="entry name" value="OS12G0638800 PROTEIN"/>
    <property type="match status" value="1"/>
</dbReference>
<evidence type="ECO:0000256" key="2">
    <source>
        <dbReference type="ARBA" id="ARBA00022630"/>
    </source>
</evidence>
<dbReference type="NCBIfam" id="TIGR03862">
    <property type="entry name" value="flavo_PP4765"/>
    <property type="match status" value="1"/>
</dbReference>
<dbReference type="Proteomes" id="UP000652681">
    <property type="component" value="Unassembled WGS sequence"/>
</dbReference>
<dbReference type="InterPro" id="IPR022460">
    <property type="entry name" value="Flavoprotein_PP4765"/>
</dbReference>
<dbReference type="NCBIfam" id="TIGR00275">
    <property type="entry name" value="aminoacetone oxidase family FAD-binding enzyme"/>
    <property type="match status" value="1"/>
</dbReference>
<dbReference type="InterPro" id="IPR023166">
    <property type="entry name" value="BaiN-like_dom_sf"/>
</dbReference>
<evidence type="ECO:0000259" key="5">
    <source>
        <dbReference type="Pfam" id="PF22780"/>
    </source>
</evidence>
<evidence type="ECO:0000313" key="6">
    <source>
        <dbReference type="EMBL" id="MBC9811321.1"/>
    </source>
</evidence>
<protein>
    <submittedName>
        <fullName evidence="6">TIGR03862 family flavoprotein</fullName>
    </submittedName>
</protein>
<comment type="caution">
    <text evidence="6">The sequence shown here is derived from an EMBL/GenBank/DDBJ whole genome shotgun (WGS) entry which is preliminary data.</text>
</comment>
<evidence type="ECO:0000256" key="3">
    <source>
        <dbReference type="ARBA" id="ARBA00022827"/>
    </source>
</evidence>
<dbReference type="InterPro" id="IPR004792">
    <property type="entry name" value="BaiN-like"/>
</dbReference>
<dbReference type="PRINTS" id="PR00420">
    <property type="entry name" value="RNGMNOXGNASE"/>
</dbReference>
<dbReference type="SUPFAM" id="SSF51905">
    <property type="entry name" value="FAD/NAD(P)-binding domain"/>
    <property type="match status" value="1"/>
</dbReference>
<proteinExistence type="predicted"/>
<evidence type="ECO:0000259" key="4">
    <source>
        <dbReference type="Pfam" id="PF03486"/>
    </source>
</evidence>
<comment type="cofactor">
    <cofactor evidence="1">
        <name>FAD</name>
        <dbReference type="ChEBI" id="CHEBI:57692"/>
    </cofactor>
</comment>
<accession>A0A8J6TWQ4</accession>
<dbReference type="Gene3D" id="3.50.50.60">
    <property type="entry name" value="FAD/NAD(P)-binding domain"/>
    <property type="match status" value="1"/>
</dbReference>
<dbReference type="RefSeq" id="WP_216713395.1">
    <property type="nucleotide sequence ID" value="NZ_JACVEL010000001.1"/>
</dbReference>
<feature type="domain" description="RsdA/BaiN/AoA(So)-like insert" evidence="5">
    <location>
        <begin position="191"/>
        <end position="328"/>
    </location>
</feature>
<name>A0A8J6TWQ4_9FLAO</name>
<dbReference type="InterPro" id="IPR036188">
    <property type="entry name" value="FAD/NAD-bd_sf"/>
</dbReference>
<dbReference type="Pfam" id="PF22780">
    <property type="entry name" value="HI0933_like_1st"/>
    <property type="match status" value="1"/>
</dbReference>
<dbReference type="InterPro" id="IPR057661">
    <property type="entry name" value="RsdA/BaiN/AoA(So)_Rossmann"/>
</dbReference>
<keyword evidence="3" id="KW-0274">FAD</keyword>
<dbReference type="Pfam" id="PF03486">
    <property type="entry name" value="HI0933_like"/>
    <property type="match status" value="1"/>
</dbReference>
<sequence length="386" mass="42259">MKHVVIAGGGPAGLMAAHVLSQNDTFRVQVFDANKAIARKFLVAGHGGFNLTNAEATDAFIEKYTHPFIQNAVRHFSNEQTIQWLSEIGVNTFVGSSGKIFPEKGIKPIQVLTKWIGYLEKNGVTIHTEHQLIDFTEGTAVFQHEGKRVAVEYDYLITAFGGASWKKTGSTGEWTELFIRKNREIIPFQASNAGIVLAGWDAGLGGGVLKNTEITIDGAKQFGEIELTDYGLEGAPVYALSKKIREGATELVLNLKPVWTPGRLAEKYAAFSGSKTDFLSAIKVSKPGVKLIKHVLSKEEFTDDKRFLRAIHHLVLPVEELRPVDEAISTVGGLSMNEVDASFQLINSEKHYCIGEMLDWDAPTGGYLLQACFASGYMAAQSVLKL</sequence>
<dbReference type="Gene3D" id="2.40.30.10">
    <property type="entry name" value="Translation factors"/>
    <property type="match status" value="1"/>
</dbReference>
<organism evidence="6 7">
    <name type="scientific">Taishania pollutisoli</name>
    <dbReference type="NCBI Taxonomy" id="2766479"/>
    <lineage>
        <taxon>Bacteria</taxon>
        <taxon>Pseudomonadati</taxon>
        <taxon>Bacteroidota</taxon>
        <taxon>Flavobacteriia</taxon>
        <taxon>Flavobacteriales</taxon>
        <taxon>Crocinitomicaceae</taxon>
        <taxon>Taishania</taxon>
    </lineage>
</organism>
<keyword evidence="7" id="KW-1185">Reference proteome</keyword>
<dbReference type="EMBL" id="JACVEL010000001">
    <property type="protein sequence ID" value="MBC9811321.1"/>
    <property type="molecule type" value="Genomic_DNA"/>
</dbReference>
<keyword evidence="2" id="KW-0285">Flavoprotein</keyword>
<dbReference type="AlphaFoldDB" id="A0A8J6TWQ4"/>
<dbReference type="PANTHER" id="PTHR42887:SF1">
    <property type="entry name" value="BLR3961 PROTEIN"/>
    <property type="match status" value="1"/>
</dbReference>
<gene>
    <name evidence="6" type="ORF">H9Y05_02425</name>
</gene>
<reference evidence="6" key="1">
    <citation type="submission" date="2020-09" db="EMBL/GenBank/DDBJ databases">
        <title>Taishania pollutisoli gen. nov., sp. nov., Isolated from Tetrabromobisphenol A-Contaminated Soil.</title>
        <authorList>
            <person name="Chen Q."/>
        </authorList>
    </citation>
    <scope>NUCLEOTIDE SEQUENCE</scope>
    <source>
        <strain evidence="6">CZZ-1</strain>
    </source>
</reference>
<dbReference type="Gene3D" id="1.10.8.260">
    <property type="entry name" value="HI0933 insert domain-like"/>
    <property type="match status" value="1"/>
</dbReference>
<evidence type="ECO:0000256" key="1">
    <source>
        <dbReference type="ARBA" id="ARBA00001974"/>
    </source>
</evidence>
<feature type="domain" description="RsdA/BaiN/AoA(So)-like Rossmann fold-like" evidence="4">
    <location>
        <begin position="3"/>
        <end position="381"/>
    </location>
</feature>
<dbReference type="SUPFAM" id="SSF160996">
    <property type="entry name" value="HI0933 insert domain-like"/>
    <property type="match status" value="1"/>
</dbReference>